<keyword evidence="4" id="KW-0479">Metal-binding</keyword>
<evidence type="ECO:0000256" key="1">
    <source>
        <dbReference type="ARBA" id="ARBA00001936"/>
    </source>
</evidence>
<dbReference type="NCBIfam" id="TIGR02534">
    <property type="entry name" value="mucon_cyclo"/>
    <property type="match status" value="1"/>
</dbReference>
<evidence type="ECO:0000256" key="7">
    <source>
        <dbReference type="ARBA" id="ARBA00023235"/>
    </source>
</evidence>
<evidence type="ECO:0000313" key="9">
    <source>
        <dbReference type="EMBL" id="MER5174063.1"/>
    </source>
</evidence>
<evidence type="ECO:0000313" key="10">
    <source>
        <dbReference type="Proteomes" id="UP001438953"/>
    </source>
</evidence>
<dbReference type="Pfam" id="PF13378">
    <property type="entry name" value="MR_MLE_C"/>
    <property type="match status" value="1"/>
</dbReference>
<dbReference type="Proteomes" id="UP001438953">
    <property type="component" value="Unassembled WGS sequence"/>
</dbReference>
<keyword evidence="6" id="KW-0464">Manganese</keyword>
<proteinExistence type="inferred from homology"/>
<dbReference type="InterPro" id="IPR018110">
    <property type="entry name" value="Mandel_Rmase/mucon_lact_enz_CS"/>
</dbReference>
<dbReference type="InterPro" id="IPR013342">
    <property type="entry name" value="Mandelate_racemase_C"/>
</dbReference>
<protein>
    <submittedName>
        <fullName evidence="9">Muconate/chloromuconate family cycloisomerase</fullName>
    </submittedName>
</protein>
<dbReference type="EMBL" id="JAYWLC010000051">
    <property type="protein sequence ID" value="MER5174063.1"/>
    <property type="molecule type" value="Genomic_DNA"/>
</dbReference>
<keyword evidence="7" id="KW-0413">Isomerase</keyword>
<evidence type="ECO:0000256" key="4">
    <source>
        <dbReference type="ARBA" id="ARBA00022723"/>
    </source>
</evidence>
<dbReference type="Gene3D" id="3.20.20.120">
    <property type="entry name" value="Enolase-like C-terminal domain"/>
    <property type="match status" value="1"/>
</dbReference>
<evidence type="ECO:0000256" key="2">
    <source>
        <dbReference type="ARBA" id="ARBA00005211"/>
    </source>
</evidence>
<evidence type="ECO:0000259" key="8">
    <source>
        <dbReference type="SMART" id="SM00922"/>
    </source>
</evidence>
<dbReference type="SFLD" id="SFLDG01258">
    <property type="entry name" value="(chloro)muconate_cycloisomeras"/>
    <property type="match status" value="1"/>
</dbReference>
<dbReference type="InterPro" id="IPR029065">
    <property type="entry name" value="Enolase_C-like"/>
</dbReference>
<dbReference type="InterPro" id="IPR013370">
    <property type="entry name" value="Chloromuconate_cycloisomerase"/>
</dbReference>
<dbReference type="CDD" id="cd03318">
    <property type="entry name" value="MLE"/>
    <property type="match status" value="1"/>
</dbReference>
<name>A0ABV1SME0_9RHOB</name>
<comment type="similarity">
    <text evidence="3">Belongs to the mandelate racemase/muconate lactonizing enzyme family.</text>
</comment>
<keyword evidence="5" id="KW-0058">Aromatic hydrocarbons catabolism</keyword>
<keyword evidence="10" id="KW-1185">Reference proteome</keyword>
<accession>A0ABV1SME0</accession>
<evidence type="ECO:0000256" key="6">
    <source>
        <dbReference type="ARBA" id="ARBA00023211"/>
    </source>
</evidence>
<dbReference type="InterPro" id="IPR013341">
    <property type="entry name" value="Mandelate_racemase_N_dom"/>
</dbReference>
<dbReference type="PANTHER" id="PTHR48073:SF2">
    <property type="entry name" value="O-SUCCINYLBENZOATE SYNTHASE"/>
    <property type="match status" value="1"/>
</dbReference>
<dbReference type="InterPro" id="IPR036849">
    <property type="entry name" value="Enolase-like_C_sf"/>
</dbReference>
<dbReference type="RefSeq" id="WP_339114697.1">
    <property type="nucleotide sequence ID" value="NZ_JAYWLC010000051.1"/>
</dbReference>
<dbReference type="SUPFAM" id="SSF51604">
    <property type="entry name" value="Enolase C-terminal domain-like"/>
    <property type="match status" value="1"/>
</dbReference>
<dbReference type="SMART" id="SM00922">
    <property type="entry name" value="MR_MLE"/>
    <property type="match status" value="1"/>
</dbReference>
<dbReference type="PANTHER" id="PTHR48073">
    <property type="entry name" value="O-SUCCINYLBENZOATE SYNTHASE-RELATED"/>
    <property type="match status" value="1"/>
</dbReference>
<sequence length="381" mass="40904">MVTIDKITTRILDIPTIRGHVLSVTTMLSQALVLVEMRFSDGSVGIGEGTTIGGLNYCAESPESIRSAIDTYLAPALIGLDADNLNAARVLMEKVAKGNPIAHCALEMALWDGFARRRDMAVHEMLGGAQHKALPCAWTLASGNSEMDIAEAEEMLATRRHRIFKLKIGKRDVAGDVAHVAAIARAVGDRGEVRVDVNQAWSLQDARYGCRALQEAGVTLIEQPLRMTDVEGMAKLTEGFEVAIMADEVLQGPLDAMRVARAGAADVFAIKIGQSGGLLRASEVMSIAQAAGIALYGGTMLEAGVSTAAAMQLFSTVEQMRWGTELFGPLLLTDEILQTPIEYKDFMIHLPQGKGLGVDLDPEQVAKYDRDNGRTALRVSG</sequence>
<dbReference type="Gene3D" id="3.30.390.10">
    <property type="entry name" value="Enolase-like, N-terminal domain"/>
    <property type="match status" value="1"/>
</dbReference>
<dbReference type="SFLD" id="SFLDG00180">
    <property type="entry name" value="muconate_cycloisomerase"/>
    <property type="match status" value="1"/>
</dbReference>
<dbReference type="SUPFAM" id="SSF54826">
    <property type="entry name" value="Enolase N-terminal domain-like"/>
    <property type="match status" value="1"/>
</dbReference>
<comment type="pathway">
    <text evidence="2">Aromatic compound metabolism.</text>
</comment>
<dbReference type="PROSITE" id="PS00909">
    <property type="entry name" value="MR_MLE_2"/>
    <property type="match status" value="1"/>
</dbReference>
<evidence type="ECO:0000256" key="5">
    <source>
        <dbReference type="ARBA" id="ARBA00022797"/>
    </source>
</evidence>
<dbReference type="InterPro" id="IPR029017">
    <property type="entry name" value="Enolase-like_N"/>
</dbReference>
<dbReference type="SFLD" id="SFLDS00001">
    <property type="entry name" value="Enolase"/>
    <property type="match status" value="1"/>
</dbReference>
<reference evidence="9 10" key="2">
    <citation type="submission" date="2024-06" db="EMBL/GenBank/DDBJ databases">
        <title>Thioclava kandeliae sp. nov. from a rhizosphere soil sample of Kandelia candel in a mangrove.</title>
        <authorList>
            <person name="Mu T."/>
        </authorList>
    </citation>
    <scope>NUCLEOTIDE SEQUENCE [LARGE SCALE GENOMIC DNA]</scope>
    <source>
        <strain evidence="9 10">CPCC 100088</strain>
    </source>
</reference>
<dbReference type="Pfam" id="PF02746">
    <property type="entry name" value="MR_MLE_N"/>
    <property type="match status" value="1"/>
</dbReference>
<gene>
    <name evidence="9" type="ORF">VSX56_20180</name>
</gene>
<comment type="caution">
    <text evidence="9">The sequence shown here is derived from an EMBL/GenBank/DDBJ whole genome shotgun (WGS) entry which is preliminary data.</text>
</comment>
<feature type="domain" description="Mandelate racemase/muconate lactonizing enzyme C-terminal" evidence="8">
    <location>
        <begin position="145"/>
        <end position="243"/>
    </location>
</feature>
<reference evidence="9 10" key="1">
    <citation type="submission" date="2024-01" db="EMBL/GenBank/DDBJ databases">
        <authorList>
            <person name="Deng Y."/>
            <person name="Su J."/>
        </authorList>
    </citation>
    <scope>NUCLEOTIDE SEQUENCE [LARGE SCALE GENOMIC DNA]</scope>
    <source>
        <strain evidence="9 10">CPCC 100088</strain>
    </source>
</reference>
<comment type="cofactor">
    <cofactor evidence="1">
        <name>Mn(2+)</name>
        <dbReference type="ChEBI" id="CHEBI:29035"/>
    </cofactor>
</comment>
<organism evidence="9 10">
    <name type="scientific">Thioclava kandeliae</name>
    <dbReference type="NCBI Taxonomy" id="3070818"/>
    <lineage>
        <taxon>Bacteria</taxon>
        <taxon>Pseudomonadati</taxon>
        <taxon>Pseudomonadota</taxon>
        <taxon>Alphaproteobacteria</taxon>
        <taxon>Rhodobacterales</taxon>
        <taxon>Paracoccaceae</taxon>
        <taxon>Thioclava</taxon>
    </lineage>
</organism>
<evidence type="ECO:0000256" key="3">
    <source>
        <dbReference type="ARBA" id="ARBA00008031"/>
    </source>
</evidence>